<keyword evidence="1" id="KW-0805">Transcription regulation</keyword>
<dbReference type="EMBL" id="BAABME010000791">
    <property type="protein sequence ID" value="GAA0145506.1"/>
    <property type="molecule type" value="Genomic_DNA"/>
</dbReference>
<keyword evidence="2" id="KW-0804">Transcription</keyword>
<proteinExistence type="inferred from homology"/>
<evidence type="ECO:0000313" key="5">
    <source>
        <dbReference type="Proteomes" id="UP001454036"/>
    </source>
</evidence>
<dbReference type="AlphaFoldDB" id="A0AAV3P428"/>
<name>A0AAV3P428_LITER</name>
<organism evidence="4 5">
    <name type="scientific">Lithospermum erythrorhizon</name>
    <name type="common">Purple gromwell</name>
    <name type="synonym">Lithospermum officinale var. erythrorhizon</name>
    <dbReference type="NCBI Taxonomy" id="34254"/>
    <lineage>
        <taxon>Eukaryota</taxon>
        <taxon>Viridiplantae</taxon>
        <taxon>Streptophyta</taxon>
        <taxon>Embryophyta</taxon>
        <taxon>Tracheophyta</taxon>
        <taxon>Spermatophyta</taxon>
        <taxon>Magnoliopsida</taxon>
        <taxon>eudicotyledons</taxon>
        <taxon>Gunneridae</taxon>
        <taxon>Pentapetalae</taxon>
        <taxon>asterids</taxon>
        <taxon>lamiids</taxon>
        <taxon>Boraginales</taxon>
        <taxon>Boraginaceae</taxon>
        <taxon>Boraginoideae</taxon>
        <taxon>Lithospermeae</taxon>
        <taxon>Lithospermum</taxon>
    </lineage>
</organism>
<dbReference type="Pfam" id="PF03514">
    <property type="entry name" value="GRAS"/>
    <property type="match status" value="1"/>
</dbReference>
<evidence type="ECO:0000256" key="3">
    <source>
        <dbReference type="PROSITE-ProRule" id="PRU01191"/>
    </source>
</evidence>
<reference evidence="4 5" key="1">
    <citation type="submission" date="2024-01" db="EMBL/GenBank/DDBJ databases">
        <title>The complete chloroplast genome sequence of Lithospermum erythrorhizon: insights into the phylogenetic relationship among Boraginaceae species and the maternal lineages of purple gromwells.</title>
        <authorList>
            <person name="Okada T."/>
            <person name="Watanabe K."/>
        </authorList>
    </citation>
    <scope>NUCLEOTIDE SEQUENCE [LARGE SCALE GENOMIC DNA]</scope>
</reference>
<evidence type="ECO:0000256" key="1">
    <source>
        <dbReference type="ARBA" id="ARBA00023015"/>
    </source>
</evidence>
<sequence length="289" mass="32533">MDVLMVVHIVHNTESPVAAEWGVATASAMAHHKQESGSDTIRGYKRGISEQDRQSTEEKWGDIDTFCYDYGFYQDTEADKLIRGPESQKVLLELHQPTLPVSNDLQILGKQYLNYINNVGPTNDGDKEKKGFTLMISSSNLLKHDLEEFKSSNREWQSSQEDGTGVGNPKLSTDQIMRLAGLRFIEFASYMFININANMHPHGSRLTGLKADDKLDVELVQLLFTVAEKISHNHTSKACRLLTNCKKLSSKIGTPVQRAVFYFAEALTKKIEKETEIVRIEAICLDHLS</sequence>
<protein>
    <submittedName>
        <fullName evidence="4">Uncharacterized protein</fullName>
    </submittedName>
</protein>
<comment type="caution">
    <text evidence="3">Lacks conserved residue(s) required for the propagation of feature annotation.</text>
</comment>
<dbReference type="Proteomes" id="UP001454036">
    <property type="component" value="Unassembled WGS sequence"/>
</dbReference>
<comment type="similarity">
    <text evidence="3">Belongs to the GRAS family.</text>
</comment>
<keyword evidence="5" id="KW-1185">Reference proteome</keyword>
<accession>A0AAV3P428</accession>
<evidence type="ECO:0000313" key="4">
    <source>
        <dbReference type="EMBL" id="GAA0145506.1"/>
    </source>
</evidence>
<evidence type="ECO:0000256" key="2">
    <source>
        <dbReference type="ARBA" id="ARBA00023163"/>
    </source>
</evidence>
<dbReference type="PROSITE" id="PS50985">
    <property type="entry name" value="GRAS"/>
    <property type="match status" value="1"/>
</dbReference>
<comment type="caution">
    <text evidence="4">The sequence shown here is derived from an EMBL/GenBank/DDBJ whole genome shotgun (WGS) entry which is preliminary data.</text>
</comment>
<gene>
    <name evidence="4" type="ORF">LIER_05687</name>
</gene>
<dbReference type="InterPro" id="IPR005202">
    <property type="entry name" value="TF_GRAS"/>
</dbReference>